<dbReference type="EMBL" id="QCYK01000001">
    <property type="protein sequence ID" value="PUZ29528.1"/>
    <property type="molecule type" value="Genomic_DNA"/>
</dbReference>
<comment type="caution">
    <text evidence="1">The sequence shown here is derived from an EMBL/GenBank/DDBJ whole genome shotgun (WGS) entry which is preliminary data.</text>
</comment>
<keyword evidence="2" id="KW-1185">Reference proteome</keyword>
<name>A0A2T7BPC4_9BACT</name>
<accession>A0A2T7BPC4</accession>
<organism evidence="1 2">
    <name type="scientific">Chitinophaga parva</name>
    <dbReference type="NCBI Taxonomy" id="2169414"/>
    <lineage>
        <taxon>Bacteria</taxon>
        <taxon>Pseudomonadati</taxon>
        <taxon>Bacteroidota</taxon>
        <taxon>Chitinophagia</taxon>
        <taxon>Chitinophagales</taxon>
        <taxon>Chitinophagaceae</taxon>
        <taxon>Chitinophaga</taxon>
    </lineage>
</organism>
<reference evidence="1 2" key="1">
    <citation type="submission" date="2018-04" db="EMBL/GenBank/DDBJ databases">
        <title>Chitinophaga fuyangensis sp. nov., isolated from soil in a chemical factory.</title>
        <authorList>
            <person name="Chen K."/>
        </authorList>
    </citation>
    <scope>NUCLEOTIDE SEQUENCE [LARGE SCALE GENOMIC DNA]</scope>
    <source>
        <strain evidence="1 2">LY-1</strain>
    </source>
</reference>
<proteinExistence type="predicted"/>
<dbReference type="AlphaFoldDB" id="A0A2T7BPC4"/>
<sequence length="60" mass="6845">MAQFQGLITPATGPIPIGFTIFGIFHLFRNFFPPSDANNTYIYSSSRAYKRPYPKNNDQD</sequence>
<gene>
    <name evidence="1" type="ORF">DCC81_08780</name>
</gene>
<dbReference type="Proteomes" id="UP000244450">
    <property type="component" value="Unassembled WGS sequence"/>
</dbReference>
<evidence type="ECO:0000313" key="2">
    <source>
        <dbReference type="Proteomes" id="UP000244450"/>
    </source>
</evidence>
<protein>
    <submittedName>
        <fullName evidence="1">Uncharacterized protein</fullName>
    </submittedName>
</protein>
<evidence type="ECO:0000313" key="1">
    <source>
        <dbReference type="EMBL" id="PUZ29528.1"/>
    </source>
</evidence>